<feature type="transmembrane region" description="Helical" evidence="13">
    <location>
        <begin position="297"/>
        <end position="321"/>
    </location>
</feature>
<dbReference type="GO" id="GO:0010045">
    <property type="term" value="P:response to nickel cation"/>
    <property type="evidence" value="ECO:0007669"/>
    <property type="project" value="TreeGrafter"/>
</dbReference>
<evidence type="ECO:0000256" key="9">
    <source>
        <dbReference type="ARBA" id="ARBA00023065"/>
    </source>
</evidence>
<evidence type="ECO:0000256" key="3">
    <source>
        <dbReference type="ARBA" id="ARBA00022426"/>
    </source>
</evidence>
<evidence type="ECO:0000256" key="6">
    <source>
        <dbReference type="ARBA" id="ARBA00022596"/>
    </source>
</evidence>
<keyword evidence="14" id="KW-0732">Signal</keyword>
<keyword evidence="8 13" id="KW-1133">Transmembrane helix</keyword>
<dbReference type="GO" id="GO:0032025">
    <property type="term" value="P:response to cobalt ion"/>
    <property type="evidence" value="ECO:0007669"/>
    <property type="project" value="TreeGrafter"/>
</dbReference>
<keyword evidence="11 13" id="KW-0472">Membrane</keyword>
<dbReference type="InterPro" id="IPR051224">
    <property type="entry name" value="NiCoT_RcnA"/>
</dbReference>
<dbReference type="AlphaFoldDB" id="A0A256F055"/>
<keyword evidence="16" id="KW-1185">Reference proteome</keyword>
<organism evidence="15 16">
    <name type="scientific">Brucella rhizosphaerae</name>
    <dbReference type="NCBI Taxonomy" id="571254"/>
    <lineage>
        <taxon>Bacteria</taxon>
        <taxon>Pseudomonadati</taxon>
        <taxon>Pseudomonadota</taxon>
        <taxon>Alphaproteobacteria</taxon>
        <taxon>Hyphomicrobiales</taxon>
        <taxon>Brucellaceae</taxon>
        <taxon>Brucella/Ochrobactrum group</taxon>
        <taxon>Brucella</taxon>
    </lineage>
</organism>
<feature type="transmembrane region" description="Helical" evidence="13">
    <location>
        <begin position="150"/>
        <end position="169"/>
    </location>
</feature>
<evidence type="ECO:0000256" key="10">
    <source>
        <dbReference type="ARBA" id="ARBA00023112"/>
    </source>
</evidence>
<evidence type="ECO:0000313" key="15">
    <source>
        <dbReference type="EMBL" id="OYR08234.1"/>
    </source>
</evidence>
<dbReference type="Pfam" id="PF03824">
    <property type="entry name" value="NicO"/>
    <property type="match status" value="1"/>
</dbReference>
<comment type="subcellular location">
    <subcellularLocation>
        <location evidence="2 13">Cell membrane</location>
        <topology evidence="2 13">Multi-pass membrane protein</topology>
    </subcellularLocation>
</comment>
<dbReference type="RefSeq" id="WP_094579427.1">
    <property type="nucleotide sequence ID" value="NZ_JBHEEL010000005.1"/>
</dbReference>
<keyword evidence="7 13" id="KW-0812">Transmembrane</keyword>
<sequence>MKRTVRFILTATLVMIAANALAQSSLGIGANEVAMKPTGPFAHIILWMNEQQRTFYLAMTNALKAMRDDPWQASVLIGLSFIYGIFHAAGPGHGKAVISSYMIANETALRRGIFLSFVSSLLQAVMAVFVVGLAWLVLRGTGISMNQTARYMEIASFALVLLFGMWLLARKLPLLFKKPDNADPSPTSALLAMAPQTAMAAGPAWQGSVSQSTRALASSSTVKLNYKRTNAATDHVFIGEGEICADCGNAHIADPSKLGDDFNWKTAWSAIFSVGLRPCSGALIVLTFALLNGLLVGGLLSVFAMAFGTFLTVAFLATLAVTAKNTALRFAGSNAMSGRLKALIEVGAALFIALTGALLLSAALVG</sequence>
<feature type="transmembrane region" description="Helical" evidence="13">
    <location>
        <begin position="71"/>
        <end position="92"/>
    </location>
</feature>
<evidence type="ECO:0000256" key="12">
    <source>
        <dbReference type="ARBA" id="ARBA00023285"/>
    </source>
</evidence>
<evidence type="ECO:0000256" key="11">
    <source>
        <dbReference type="ARBA" id="ARBA00023136"/>
    </source>
</evidence>
<feature type="signal peptide" evidence="14">
    <location>
        <begin position="1"/>
        <end position="22"/>
    </location>
</feature>
<evidence type="ECO:0000256" key="2">
    <source>
        <dbReference type="ARBA" id="ARBA00004651"/>
    </source>
</evidence>
<reference evidence="15 16" key="1">
    <citation type="submission" date="2017-07" db="EMBL/GenBank/DDBJ databases">
        <title>Phylogenetic study on the rhizospheric bacterium Ochrobactrum sp. A44.</title>
        <authorList>
            <person name="Krzyzanowska D.M."/>
            <person name="Ossowicki A."/>
            <person name="Rajewska M."/>
            <person name="Maciag T."/>
            <person name="Kaczynski Z."/>
            <person name="Czerwicka M."/>
            <person name="Jafra S."/>
        </authorList>
    </citation>
    <scope>NUCLEOTIDE SEQUENCE [LARGE SCALE GENOMIC DNA]</scope>
    <source>
        <strain evidence="15 16">PR17</strain>
    </source>
</reference>
<comment type="similarity">
    <text evidence="13">Belongs to the NiCoT transporter (TC 2.A.52) family.</text>
</comment>
<feature type="transmembrane region" description="Helical" evidence="13">
    <location>
        <begin position="113"/>
        <end position="138"/>
    </location>
</feature>
<evidence type="ECO:0000256" key="14">
    <source>
        <dbReference type="SAM" id="SignalP"/>
    </source>
</evidence>
<dbReference type="GO" id="GO:0046583">
    <property type="term" value="F:monoatomic cation efflux transmembrane transporter activity"/>
    <property type="evidence" value="ECO:0007669"/>
    <property type="project" value="TreeGrafter"/>
</dbReference>
<evidence type="ECO:0000256" key="13">
    <source>
        <dbReference type="RuleBase" id="RU362101"/>
    </source>
</evidence>
<accession>A0A256F055</accession>
<evidence type="ECO:0000256" key="1">
    <source>
        <dbReference type="ARBA" id="ARBA00002510"/>
    </source>
</evidence>
<feature type="transmembrane region" description="Helical" evidence="13">
    <location>
        <begin position="267"/>
        <end position="291"/>
    </location>
</feature>
<keyword evidence="5" id="KW-1003">Cell membrane</keyword>
<comment type="function">
    <text evidence="1">Efflux system for nickel and cobalt.</text>
</comment>
<comment type="caution">
    <text evidence="15">The sequence shown here is derived from an EMBL/GenBank/DDBJ whole genome shotgun (WGS) entry which is preliminary data.</text>
</comment>
<dbReference type="GO" id="GO:0006824">
    <property type="term" value="P:cobalt ion transport"/>
    <property type="evidence" value="ECO:0007669"/>
    <property type="project" value="UniProtKB-KW"/>
</dbReference>
<evidence type="ECO:0000256" key="7">
    <source>
        <dbReference type="ARBA" id="ARBA00022692"/>
    </source>
</evidence>
<dbReference type="PANTHER" id="PTHR40659:SF1">
    <property type="entry name" value="NICKEL_COBALT EFFLUX SYSTEM RCNA"/>
    <property type="match status" value="1"/>
</dbReference>
<protein>
    <recommendedName>
        <fullName evidence="13">Nickel/cobalt efflux system</fullName>
    </recommendedName>
</protein>
<keyword evidence="6" id="KW-0533">Nickel</keyword>
<keyword evidence="12" id="KW-0170">Cobalt</keyword>
<keyword evidence="4 13" id="KW-0813">Transport</keyword>
<dbReference type="GO" id="GO:0015099">
    <property type="term" value="F:nickel cation transmembrane transporter activity"/>
    <property type="evidence" value="ECO:0007669"/>
    <property type="project" value="UniProtKB-UniRule"/>
</dbReference>
<dbReference type="GO" id="GO:0005886">
    <property type="term" value="C:plasma membrane"/>
    <property type="evidence" value="ECO:0007669"/>
    <property type="project" value="UniProtKB-SubCell"/>
</dbReference>
<dbReference type="PANTHER" id="PTHR40659">
    <property type="entry name" value="NICKEL/COBALT EFFLUX SYSTEM RCNA"/>
    <property type="match status" value="1"/>
</dbReference>
<keyword evidence="9" id="KW-0406">Ion transport</keyword>
<dbReference type="eggNOG" id="COG2215">
    <property type="taxonomic scope" value="Bacteria"/>
</dbReference>
<dbReference type="EMBL" id="NNRK01000035">
    <property type="protein sequence ID" value="OYR08234.1"/>
    <property type="molecule type" value="Genomic_DNA"/>
</dbReference>
<keyword evidence="10" id="KW-0921">Nickel transport</keyword>
<feature type="chain" id="PRO_5013259683" description="Nickel/cobalt efflux system" evidence="14">
    <location>
        <begin position="23"/>
        <end position="366"/>
    </location>
</feature>
<dbReference type="OrthoDB" id="9812956at2"/>
<feature type="transmembrane region" description="Helical" evidence="13">
    <location>
        <begin position="342"/>
        <end position="365"/>
    </location>
</feature>
<name>A0A256F055_9HYPH</name>
<proteinExistence type="inferred from homology"/>
<evidence type="ECO:0000313" key="16">
    <source>
        <dbReference type="Proteomes" id="UP000216345"/>
    </source>
</evidence>
<dbReference type="Proteomes" id="UP000216345">
    <property type="component" value="Unassembled WGS sequence"/>
</dbReference>
<evidence type="ECO:0000256" key="8">
    <source>
        <dbReference type="ARBA" id="ARBA00022989"/>
    </source>
</evidence>
<dbReference type="InterPro" id="IPR011541">
    <property type="entry name" value="Ni/Co_transpt_high_affinity"/>
</dbReference>
<evidence type="ECO:0000256" key="5">
    <source>
        <dbReference type="ARBA" id="ARBA00022475"/>
    </source>
</evidence>
<keyword evidence="3" id="KW-0171">Cobalt transport</keyword>
<gene>
    <name evidence="15" type="ORF">CEV32_2947</name>
</gene>
<evidence type="ECO:0000256" key="4">
    <source>
        <dbReference type="ARBA" id="ARBA00022448"/>
    </source>
</evidence>